<dbReference type="GO" id="GO:0030692">
    <property type="term" value="C:Noc4p-Nop14p complex"/>
    <property type="evidence" value="ECO:0007669"/>
    <property type="project" value="TreeGrafter"/>
</dbReference>
<gene>
    <name evidence="7" type="ORF">BT63DRAFT_449772</name>
</gene>
<keyword evidence="8" id="KW-1185">Reference proteome</keyword>
<evidence type="ECO:0000256" key="2">
    <source>
        <dbReference type="ARBA" id="ARBA00007797"/>
    </source>
</evidence>
<feature type="region of interest" description="Disordered" evidence="5">
    <location>
        <begin position="1"/>
        <end position="40"/>
    </location>
</feature>
<dbReference type="InterPro" id="IPR016024">
    <property type="entry name" value="ARM-type_fold"/>
</dbReference>
<feature type="domain" description="CCAAT-binding factor" evidence="6">
    <location>
        <begin position="316"/>
        <end position="472"/>
    </location>
</feature>
<keyword evidence="4" id="KW-0472">Membrane</keyword>
<organism evidence="7 8">
    <name type="scientific">Microthyrium microscopicum</name>
    <dbReference type="NCBI Taxonomy" id="703497"/>
    <lineage>
        <taxon>Eukaryota</taxon>
        <taxon>Fungi</taxon>
        <taxon>Dikarya</taxon>
        <taxon>Ascomycota</taxon>
        <taxon>Pezizomycotina</taxon>
        <taxon>Dothideomycetes</taxon>
        <taxon>Dothideomycetes incertae sedis</taxon>
        <taxon>Microthyriales</taxon>
        <taxon>Microthyriaceae</taxon>
        <taxon>Microthyrium</taxon>
    </lineage>
</organism>
<reference evidence="7" key="1">
    <citation type="journal article" date="2020" name="Stud. Mycol.">
        <title>101 Dothideomycetes genomes: a test case for predicting lifestyles and emergence of pathogens.</title>
        <authorList>
            <person name="Haridas S."/>
            <person name="Albert R."/>
            <person name="Binder M."/>
            <person name="Bloem J."/>
            <person name="Labutti K."/>
            <person name="Salamov A."/>
            <person name="Andreopoulos B."/>
            <person name="Baker S."/>
            <person name="Barry K."/>
            <person name="Bills G."/>
            <person name="Bluhm B."/>
            <person name="Cannon C."/>
            <person name="Castanera R."/>
            <person name="Culley D."/>
            <person name="Daum C."/>
            <person name="Ezra D."/>
            <person name="Gonzalez J."/>
            <person name="Henrissat B."/>
            <person name="Kuo A."/>
            <person name="Liang C."/>
            <person name="Lipzen A."/>
            <person name="Lutzoni F."/>
            <person name="Magnuson J."/>
            <person name="Mondo S."/>
            <person name="Nolan M."/>
            <person name="Ohm R."/>
            <person name="Pangilinan J."/>
            <person name="Park H.-J."/>
            <person name="Ramirez L."/>
            <person name="Alfaro M."/>
            <person name="Sun H."/>
            <person name="Tritt A."/>
            <person name="Yoshinaga Y."/>
            <person name="Zwiers L.-H."/>
            <person name="Turgeon B."/>
            <person name="Goodwin S."/>
            <person name="Spatafora J."/>
            <person name="Crous P."/>
            <person name="Grigoriev I."/>
        </authorList>
    </citation>
    <scope>NUCLEOTIDE SEQUENCE</scope>
    <source>
        <strain evidence="7">CBS 115976</strain>
    </source>
</reference>
<keyword evidence="3" id="KW-0812">Transmembrane</keyword>
<dbReference type="OrthoDB" id="10263185at2759"/>
<dbReference type="PANTHER" id="PTHR12455:SF0">
    <property type="entry name" value="NUCLEOLAR COMPLEX PROTEIN 4 HOMOLOG"/>
    <property type="match status" value="1"/>
</dbReference>
<dbReference type="GO" id="GO:0032040">
    <property type="term" value="C:small-subunit processome"/>
    <property type="evidence" value="ECO:0007669"/>
    <property type="project" value="TreeGrafter"/>
</dbReference>
<evidence type="ECO:0000259" key="6">
    <source>
        <dbReference type="Pfam" id="PF03914"/>
    </source>
</evidence>
<dbReference type="PANTHER" id="PTHR12455">
    <property type="entry name" value="NUCLEOLAR COMPLEX PROTEIN 4"/>
    <property type="match status" value="1"/>
</dbReference>
<dbReference type="Pfam" id="PF03914">
    <property type="entry name" value="CBF"/>
    <property type="match status" value="1"/>
</dbReference>
<accession>A0A6A6UUP1</accession>
<dbReference type="Proteomes" id="UP000799302">
    <property type="component" value="Unassembled WGS sequence"/>
</dbReference>
<evidence type="ECO:0000256" key="1">
    <source>
        <dbReference type="ARBA" id="ARBA00004232"/>
    </source>
</evidence>
<evidence type="ECO:0000256" key="3">
    <source>
        <dbReference type="ARBA" id="ARBA00022692"/>
    </source>
</evidence>
<dbReference type="EMBL" id="MU004230">
    <property type="protein sequence ID" value="KAF2674778.1"/>
    <property type="molecule type" value="Genomic_DNA"/>
</dbReference>
<proteinExistence type="inferred from homology"/>
<name>A0A6A6UUP1_9PEZI</name>
<sequence length="541" mass="61516">MPPFAPKAVNGKKRKAIPQEEPLHPKKSKSSPSPPHESIPELEKAISESRKHYNNIVKLQELAFPKNTKAKPSTEAVIALCRVFCRLFASGSFELPKNSGKSEISIVEWLEGRKREYNSCLLAAFSQDGSYMSQAAVIPLAMRLVAAETSAVGESRWRSGLFSQLVRHLIIGGVHSEPARSIFTEEYFTAFDDVRYHTLQILQDILKNDASNNNELLSPVIELLLSLDEPPTEDEDLDSFLSASSKAAKSTLQSVKKQKKMVEQTWLSILGLPLNKKQRKDILRVFVHQIIPWFNRLERLMDFLTDCYDQGGETTLLALAGLFHLMQEKNLDYPSFFEKLYSLLDDGLLHSKHRSRFFRLLDTFMTSTHLPSNLVASFIKRLSRLALYAPPSGVVVVIPWIYNMFKRHPATTFMIHRVSRCAEETEEWETYGAEDPFSMDEQDPMETKAMESSLWELETLQSHYHPNVATLAKIISEQFTKESYNLEDFLDHSYNSLLDVELEKDLKKIPVVEYQIPKTILHGEAGDQNLGALLQQVIAVS</sequence>
<comment type="subcellular location">
    <subcellularLocation>
        <location evidence="1">Nucleus membrane</location>
        <topology evidence="1">Multi-pass membrane protein</topology>
    </subcellularLocation>
</comment>
<evidence type="ECO:0000313" key="8">
    <source>
        <dbReference type="Proteomes" id="UP000799302"/>
    </source>
</evidence>
<protein>
    <submittedName>
        <fullName evidence="7">CBF-domain-containing protein</fullName>
    </submittedName>
</protein>
<dbReference type="AlphaFoldDB" id="A0A6A6UUP1"/>
<evidence type="ECO:0000256" key="5">
    <source>
        <dbReference type="SAM" id="MobiDB-lite"/>
    </source>
</evidence>
<dbReference type="GO" id="GO:0031965">
    <property type="term" value="C:nuclear membrane"/>
    <property type="evidence" value="ECO:0007669"/>
    <property type="project" value="UniProtKB-SubCell"/>
</dbReference>
<keyword evidence="4" id="KW-1133">Transmembrane helix</keyword>
<dbReference type="InterPro" id="IPR005612">
    <property type="entry name" value="CCAAT-binding_factor"/>
</dbReference>
<dbReference type="GO" id="GO:0042254">
    <property type="term" value="P:ribosome biogenesis"/>
    <property type="evidence" value="ECO:0007669"/>
    <property type="project" value="InterPro"/>
</dbReference>
<dbReference type="InterPro" id="IPR027193">
    <property type="entry name" value="Noc4"/>
</dbReference>
<dbReference type="SUPFAM" id="SSF48371">
    <property type="entry name" value="ARM repeat"/>
    <property type="match status" value="1"/>
</dbReference>
<evidence type="ECO:0000313" key="7">
    <source>
        <dbReference type="EMBL" id="KAF2674778.1"/>
    </source>
</evidence>
<evidence type="ECO:0000256" key="4">
    <source>
        <dbReference type="ARBA" id="ARBA00022989"/>
    </source>
</evidence>
<comment type="similarity">
    <text evidence="2">Belongs to the CBF/MAK21 family.</text>
</comment>